<dbReference type="PANTHER" id="PTHR33777:SF1">
    <property type="entry name" value="UPF0045 PROTEIN ECM15"/>
    <property type="match status" value="1"/>
</dbReference>
<dbReference type="PANTHER" id="PTHR33777">
    <property type="entry name" value="UPF0045 PROTEIN ECM15"/>
    <property type="match status" value="1"/>
</dbReference>
<sequence>MHQYTINASIQIVPIVLDKHPYLWVDDAIAIIQQSGIKYEVTPFATILEGTYEEVMRVIHQVNEFLYQKGCAEWIANLQIQIRSTWNITGEEKTGKFKMENEEGNTKY</sequence>
<protein>
    <recommendedName>
        <fullName evidence="2">Thiamine-binding protein domain-containing protein</fullName>
    </recommendedName>
</protein>
<organism evidence="3 4">
    <name type="scientific">Niastella koreensis</name>
    <dbReference type="NCBI Taxonomy" id="354356"/>
    <lineage>
        <taxon>Bacteria</taxon>
        <taxon>Pseudomonadati</taxon>
        <taxon>Bacteroidota</taxon>
        <taxon>Chitinophagia</taxon>
        <taxon>Chitinophagales</taxon>
        <taxon>Chitinophagaceae</taxon>
        <taxon>Niastella</taxon>
    </lineage>
</organism>
<evidence type="ECO:0000259" key="2">
    <source>
        <dbReference type="Pfam" id="PF01910"/>
    </source>
</evidence>
<comment type="similarity">
    <text evidence="1">Belongs to the UPF0045 family.</text>
</comment>
<name>A0ABX3NPJ3_9BACT</name>
<comment type="caution">
    <text evidence="3">The sequence shown here is derived from an EMBL/GenBank/DDBJ whole genome shotgun (WGS) entry which is preliminary data.</text>
</comment>
<dbReference type="SUPFAM" id="SSF89957">
    <property type="entry name" value="MTH1187/YkoF-like"/>
    <property type="match status" value="1"/>
</dbReference>
<evidence type="ECO:0000313" key="4">
    <source>
        <dbReference type="Proteomes" id="UP000192277"/>
    </source>
</evidence>
<accession>A0ABX3NPJ3</accession>
<dbReference type="Proteomes" id="UP000192277">
    <property type="component" value="Unassembled WGS sequence"/>
</dbReference>
<gene>
    <name evidence="3" type="ORF">A4D02_12450</name>
</gene>
<dbReference type="RefSeq" id="WP_014220672.1">
    <property type="nucleotide sequence ID" value="NZ_LWBO01000044.1"/>
</dbReference>
<evidence type="ECO:0000256" key="1">
    <source>
        <dbReference type="ARBA" id="ARBA00010272"/>
    </source>
</evidence>
<dbReference type="Pfam" id="PF01910">
    <property type="entry name" value="Thiamine_BP"/>
    <property type="match status" value="1"/>
</dbReference>
<dbReference type="EMBL" id="LWBO01000044">
    <property type="protein sequence ID" value="OQP42381.1"/>
    <property type="molecule type" value="Genomic_DNA"/>
</dbReference>
<dbReference type="Gene3D" id="3.30.70.930">
    <property type="match status" value="1"/>
</dbReference>
<feature type="domain" description="Thiamine-binding protein" evidence="2">
    <location>
        <begin position="8"/>
        <end position="96"/>
    </location>
</feature>
<proteinExistence type="inferred from homology"/>
<dbReference type="InterPro" id="IPR002767">
    <property type="entry name" value="Thiamine_BP"/>
</dbReference>
<reference evidence="3 4" key="1">
    <citation type="submission" date="2016-04" db="EMBL/GenBank/DDBJ databases">
        <authorList>
            <person name="Chen L."/>
            <person name="Zhuang W."/>
            <person name="Wang G."/>
        </authorList>
    </citation>
    <scope>NUCLEOTIDE SEQUENCE [LARGE SCALE GENOMIC DNA]</scope>
    <source>
        <strain evidence="4">GR20</strain>
    </source>
</reference>
<keyword evidence="4" id="KW-1185">Reference proteome</keyword>
<evidence type="ECO:0000313" key="3">
    <source>
        <dbReference type="EMBL" id="OQP42381.1"/>
    </source>
</evidence>
<dbReference type="InterPro" id="IPR051614">
    <property type="entry name" value="UPF0045_domain"/>
</dbReference>
<dbReference type="InterPro" id="IPR029756">
    <property type="entry name" value="MTH1187/YkoF-like"/>
</dbReference>